<evidence type="ECO:0000256" key="7">
    <source>
        <dbReference type="ARBA" id="ARBA00022645"/>
    </source>
</evidence>
<dbReference type="GO" id="GO:0070573">
    <property type="term" value="F:metallodipeptidase activity"/>
    <property type="evidence" value="ECO:0007669"/>
    <property type="project" value="InterPro"/>
</dbReference>
<comment type="subcellular location">
    <subcellularLocation>
        <location evidence="1">Endoplasmic reticulum</location>
    </subcellularLocation>
    <subcellularLocation>
        <location evidence="3">Golgi apparatus</location>
    </subcellularLocation>
    <subcellularLocation>
        <location evidence="2">Lysosome</location>
    </subcellularLocation>
    <subcellularLocation>
        <location evidence="4">Secreted</location>
    </subcellularLocation>
</comment>
<evidence type="ECO:0000256" key="6">
    <source>
        <dbReference type="ARBA" id="ARBA00022525"/>
    </source>
</evidence>
<evidence type="ECO:0000256" key="16">
    <source>
        <dbReference type="ARBA" id="ARBA00023145"/>
    </source>
</evidence>
<evidence type="ECO:0000256" key="19">
    <source>
        <dbReference type="ARBA" id="ARBA00025833"/>
    </source>
</evidence>
<dbReference type="OrthoDB" id="9769665at2"/>
<feature type="signal peptide" evidence="21">
    <location>
        <begin position="1"/>
        <end position="23"/>
    </location>
</feature>
<accession>A0A255Z076</accession>
<evidence type="ECO:0000313" key="24">
    <source>
        <dbReference type="Proteomes" id="UP000216998"/>
    </source>
</evidence>
<evidence type="ECO:0000256" key="17">
    <source>
        <dbReference type="ARBA" id="ARBA00023180"/>
    </source>
</evidence>
<dbReference type="Gene3D" id="3.40.630.10">
    <property type="entry name" value="Zn peptidases"/>
    <property type="match status" value="1"/>
</dbReference>
<dbReference type="InterPro" id="IPR039866">
    <property type="entry name" value="CPQ"/>
</dbReference>
<proteinExistence type="predicted"/>
<dbReference type="GO" id="GO:0004180">
    <property type="term" value="F:carboxypeptidase activity"/>
    <property type="evidence" value="ECO:0007669"/>
    <property type="project" value="UniProtKB-KW"/>
</dbReference>
<dbReference type="InterPro" id="IPR007484">
    <property type="entry name" value="Peptidase_M28"/>
</dbReference>
<dbReference type="Gene3D" id="3.50.30.30">
    <property type="match status" value="1"/>
</dbReference>
<feature type="domain" description="Peptidase M28" evidence="22">
    <location>
        <begin position="264"/>
        <end position="451"/>
    </location>
</feature>
<comment type="caution">
    <text evidence="23">The sequence shown here is derived from an EMBL/GenBank/DDBJ whole genome shotgun (WGS) entry which is preliminary data.</text>
</comment>
<evidence type="ECO:0000256" key="10">
    <source>
        <dbReference type="ARBA" id="ARBA00022729"/>
    </source>
</evidence>
<dbReference type="GO" id="GO:0005764">
    <property type="term" value="C:lysosome"/>
    <property type="evidence" value="ECO:0007669"/>
    <property type="project" value="UniProtKB-SubCell"/>
</dbReference>
<keyword evidence="11" id="KW-0378">Hydrolase</keyword>
<dbReference type="GO" id="GO:0006508">
    <property type="term" value="P:proteolysis"/>
    <property type="evidence" value="ECO:0007669"/>
    <property type="project" value="UniProtKB-KW"/>
</dbReference>
<dbReference type="PANTHER" id="PTHR12053">
    <property type="entry name" value="PROTEASE FAMILY M28 PLASMA GLUTAMATE CARBOXYPEPTIDASE-RELATED"/>
    <property type="match status" value="1"/>
</dbReference>
<keyword evidence="10 21" id="KW-0732">Signal</keyword>
<reference evidence="23 24" key="1">
    <citation type="submission" date="2017-07" db="EMBL/GenBank/DDBJ databases">
        <title>Niveispirillum cyanobacteriorum sp. nov., isolated from cyanobacterial aggregates in a eutrophic lake.</title>
        <authorList>
            <person name="Cai H."/>
        </authorList>
    </citation>
    <scope>NUCLEOTIDE SEQUENCE [LARGE SCALE GENOMIC DNA]</scope>
    <source>
        <strain evidence="24">TH1-14</strain>
    </source>
</reference>
<evidence type="ECO:0000256" key="18">
    <source>
        <dbReference type="ARBA" id="ARBA00023228"/>
    </source>
</evidence>
<evidence type="ECO:0000256" key="15">
    <source>
        <dbReference type="ARBA" id="ARBA00023049"/>
    </source>
</evidence>
<dbReference type="EMBL" id="NOXU01000029">
    <property type="protein sequence ID" value="OYQ34344.1"/>
    <property type="molecule type" value="Genomic_DNA"/>
</dbReference>
<comment type="subunit">
    <text evidence="19">Homodimer. The monomeric form is inactive while the homodimer is active.</text>
</comment>
<dbReference type="GO" id="GO:0005576">
    <property type="term" value="C:extracellular region"/>
    <property type="evidence" value="ECO:0007669"/>
    <property type="project" value="UniProtKB-SubCell"/>
</dbReference>
<evidence type="ECO:0000313" key="23">
    <source>
        <dbReference type="EMBL" id="OYQ34344.1"/>
    </source>
</evidence>
<evidence type="ECO:0000256" key="9">
    <source>
        <dbReference type="ARBA" id="ARBA00022723"/>
    </source>
</evidence>
<dbReference type="SUPFAM" id="SSF53187">
    <property type="entry name" value="Zn-dependent exopeptidases"/>
    <property type="match status" value="1"/>
</dbReference>
<keyword evidence="12" id="KW-0256">Endoplasmic reticulum</keyword>
<keyword evidence="14" id="KW-0333">Golgi apparatus</keyword>
<evidence type="ECO:0000259" key="22">
    <source>
        <dbReference type="Pfam" id="PF04389"/>
    </source>
</evidence>
<evidence type="ECO:0000256" key="12">
    <source>
        <dbReference type="ARBA" id="ARBA00022824"/>
    </source>
</evidence>
<keyword evidence="24" id="KW-1185">Reference proteome</keyword>
<keyword evidence="13" id="KW-0862">Zinc</keyword>
<protein>
    <recommendedName>
        <fullName evidence="5">Carboxypeptidase Q</fullName>
    </recommendedName>
    <alternativeName>
        <fullName evidence="20">Plasma glutamate carboxypeptidase</fullName>
    </alternativeName>
</protein>
<feature type="chain" id="PRO_5011993498" description="Carboxypeptidase Q" evidence="21">
    <location>
        <begin position="24"/>
        <end position="472"/>
    </location>
</feature>
<evidence type="ECO:0000256" key="3">
    <source>
        <dbReference type="ARBA" id="ARBA00004555"/>
    </source>
</evidence>
<dbReference type="PANTHER" id="PTHR12053:SF3">
    <property type="entry name" value="CARBOXYPEPTIDASE Q"/>
    <property type="match status" value="1"/>
</dbReference>
<keyword evidence="15" id="KW-0482">Metalloprotease</keyword>
<keyword evidence="8" id="KW-0645">Protease</keyword>
<evidence type="ECO:0000256" key="20">
    <source>
        <dbReference type="ARBA" id="ARBA00033328"/>
    </source>
</evidence>
<sequence length="472" mass="48479">MKPFGLLLAAGLASLAFSSAAIAADSGPLPAEAVKAAKEIQAKALAGSGAFDFVESLTVRVGPRLAGSPAARASHDWALARFKELGLSNIRAEAFSVDGWERGVESATIISPVAHHLHVSALGHSVTTPPEGITAPVVRFDTLEDLEAAPEGSLKGKIAFVDKKMTRLQDGGGYGEAVGVRGKGPEAAARKGAVALLIRSIGTDSHRFPHTGITRYADGVAAIPAGALSNPDADQLSRVLALGQPVSVKLVLSSQSMGPLSDANIIAEIKGRELPDEIVVVGAHLDSWDLGTGALDDGAGVGIVLASAKIMKSMPQAPRRTIRFVLFGAEEVGLVGAIAYAKQHAAFLPKHQVGTEADFGAGPVITFNAAVRPEAKPVIDAIGRVLSPLGIVPGRGPSGGGPDIGPMAAEGVPTAGLGLDGTDYFDYHHTADDTLDKVDPKKLDQAVAAYASFAWLAAESPVAFGPLEKKAK</sequence>
<evidence type="ECO:0000256" key="2">
    <source>
        <dbReference type="ARBA" id="ARBA00004371"/>
    </source>
</evidence>
<dbReference type="GO" id="GO:0046872">
    <property type="term" value="F:metal ion binding"/>
    <property type="evidence" value="ECO:0007669"/>
    <property type="project" value="UniProtKB-KW"/>
</dbReference>
<keyword evidence="7" id="KW-0121">Carboxypeptidase</keyword>
<keyword evidence="17" id="KW-0325">Glycoprotein</keyword>
<keyword evidence="18" id="KW-0458">Lysosome</keyword>
<organism evidence="23 24">
    <name type="scientific">Niveispirillum lacus</name>
    <dbReference type="NCBI Taxonomy" id="1981099"/>
    <lineage>
        <taxon>Bacteria</taxon>
        <taxon>Pseudomonadati</taxon>
        <taxon>Pseudomonadota</taxon>
        <taxon>Alphaproteobacteria</taxon>
        <taxon>Rhodospirillales</taxon>
        <taxon>Azospirillaceae</taxon>
        <taxon>Niveispirillum</taxon>
    </lineage>
</organism>
<keyword evidence="6" id="KW-0964">Secreted</keyword>
<keyword evidence="16" id="KW-0865">Zymogen</keyword>
<evidence type="ECO:0000256" key="14">
    <source>
        <dbReference type="ARBA" id="ARBA00023034"/>
    </source>
</evidence>
<keyword evidence="9" id="KW-0479">Metal-binding</keyword>
<evidence type="ECO:0000256" key="21">
    <source>
        <dbReference type="SAM" id="SignalP"/>
    </source>
</evidence>
<gene>
    <name evidence="23" type="ORF">CHU95_12115</name>
</gene>
<evidence type="ECO:0000256" key="13">
    <source>
        <dbReference type="ARBA" id="ARBA00022833"/>
    </source>
</evidence>
<evidence type="ECO:0000256" key="8">
    <source>
        <dbReference type="ARBA" id="ARBA00022670"/>
    </source>
</evidence>
<name>A0A255Z076_9PROT</name>
<evidence type="ECO:0000256" key="1">
    <source>
        <dbReference type="ARBA" id="ARBA00004240"/>
    </source>
</evidence>
<dbReference type="Pfam" id="PF04389">
    <property type="entry name" value="Peptidase_M28"/>
    <property type="match status" value="1"/>
</dbReference>
<evidence type="ECO:0000256" key="11">
    <source>
        <dbReference type="ARBA" id="ARBA00022801"/>
    </source>
</evidence>
<dbReference type="AlphaFoldDB" id="A0A255Z076"/>
<dbReference type="RefSeq" id="WP_094456604.1">
    <property type="nucleotide sequence ID" value="NZ_NOXU01000029.1"/>
</dbReference>
<dbReference type="Proteomes" id="UP000216998">
    <property type="component" value="Unassembled WGS sequence"/>
</dbReference>
<evidence type="ECO:0000256" key="5">
    <source>
        <dbReference type="ARBA" id="ARBA00014116"/>
    </source>
</evidence>
<evidence type="ECO:0000256" key="4">
    <source>
        <dbReference type="ARBA" id="ARBA00004613"/>
    </source>
</evidence>